<dbReference type="InterPro" id="IPR029069">
    <property type="entry name" value="HotDog_dom_sf"/>
</dbReference>
<dbReference type="InterPro" id="IPR039375">
    <property type="entry name" value="NodN-like"/>
</dbReference>
<dbReference type="Gene3D" id="3.10.129.10">
    <property type="entry name" value="Hotdog Thioesterase"/>
    <property type="match status" value="1"/>
</dbReference>
<evidence type="ECO:0000313" key="2">
    <source>
        <dbReference type="EMBL" id="GLR16049.1"/>
    </source>
</evidence>
<organism evidence="2 3">
    <name type="scientific">Portibacter lacus</name>
    <dbReference type="NCBI Taxonomy" id="1099794"/>
    <lineage>
        <taxon>Bacteria</taxon>
        <taxon>Pseudomonadati</taxon>
        <taxon>Bacteroidota</taxon>
        <taxon>Saprospiria</taxon>
        <taxon>Saprospirales</taxon>
        <taxon>Haliscomenobacteraceae</taxon>
        <taxon>Portibacter</taxon>
    </lineage>
</organism>
<feature type="domain" description="MaoC-like" evidence="1">
    <location>
        <begin position="14"/>
        <end position="131"/>
    </location>
</feature>
<keyword evidence="3" id="KW-1185">Reference proteome</keyword>
<proteinExistence type="predicted"/>
<gene>
    <name evidence="2" type="primary">nodN</name>
    <name evidence="2" type="ORF">GCM10007940_06640</name>
</gene>
<dbReference type="RefSeq" id="WP_235294692.1">
    <property type="nucleotide sequence ID" value="NZ_BSOH01000003.1"/>
</dbReference>
<dbReference type="Pfam" id="PF01575">
    <property type="entry name" value="MaoC_dehydratas"/>
    <property type="match status" value="1"/>
</dbReference>
<evidence type="ECO:0000259" key="1">
    <source>
        <dbReference type="Pfam" id="PF01575"/>
    </source>
</evidence>
<dbReference type="PANTHER" id="PTHR42993:SF1">
    <property type="entry name" value="MAOC-LIKE DEHYDRATASE DOMAIN-CONTAINING PROTEIN"/>
    <property type="match status" value="1"/>
</dbReference>
<dbReference type="Proteomes" id="UP001156666">
    <property type="component" value="Unassembled WGS sequence"/>
</dbReference>
<reference evidence="2" key="1">
    <citation type="journal article" date="2014" name="Int. J. Syst. Evol. Microbiol.">
        <title>Complete genome sequence of Corynebacterium casei LMG S-19264T (=DSM 44701T), isolated from a smear-ripened cheese.</title>
        <authorList>
            <consortium name="US DOE Joint Genome Institute (JGI-PGF)"/>
            <person name="Walter F."/>
            <person name="Albersmeier A."/>
            <person name="Kalinowski J."/>
            <person name="Ruckert C."/>
        </authorList>
    </citation>
    <scope>NUCLEOTIDE SEQUENCE</scope>
    <source>
        <strain evidence="2">NBRC 108769</strain>
    </source>
</reference>
<dbReference type="PANTHER" id="PTHR42993">
    <property type="entry name" value="MAOC-LIKE DEHYDRATASE DOMAIN-CONTAINING PROTEIN"/>
    <property type="match status" value="1"/>
</dbReference>
<evidence type="ECO:0000313" key="3">
    <source>
        <dbReference type="Proteomes" id="UP001156666"/>
    </source>
</evidence>
<accession>A0AA37WDV3</accession>
<reference evidence="2" key="2">
    <citation type="submission" date="2023-01" db="EMBL/GenBank/DDBJ databases">
        <title>Draft genome sequence of Portibacter lacus strain NBRC 108769.</title>
        <authorList>
            <person name="Sun Q."/>
            <person name="Mori K."/>
        </authorList>
    </citation>
    <scope>NUCLEOTIDE SEQUENCE</scope>
    <source>
        <strain evidence="2">NBRC 108769</strain>
    </source>
</reference>
<dbReference type="InterPro" id="IPR002539">
    <property type="entry name" value="MaoC-like_dom"/>
</dbReference>
<dbReference type="CDD" id="cd03450">
    <property type="entry name" value="NodN"/>
    <property type="match status" value="1"/>
</dbReference>
<dbReference type="EMBL" id="BSOH01000003">
    <property type="protein sequence ID" value="GLR16049.1"/>
    <property type="molecule type" value="Genomic_DNA"/>
</dbReference>
<name>A0AA37WDV3_9BACT</name>
<dbReference type="SUPFAM" id="SSF54637">
    <property type="entry name" value="Thioesterase/thiol ester dehydrase-isomerase"/>
    <property type="match status" value="1"/>
</dbReference>
<comment type="caution">
    <text evidence="2">The sequence shown here is derived from an EMBL/GenBank/DDBJ whole genome shotgun (WGS) entry which is preliminary data.</text>
</comment>
<protein>
    <submittedName>
        <fullName evidence="2">MaoC family dehydratase</fullName>
    </submittedName>
</protein>
<dbReference type="AlphaFoldDB" id="A0AA37WDV3"/>
<sequence length="154" mass="17409">MITTKFESLSEMKNFLGKEIGVSDWFQITQKQINAFGKVTFDEQWIHTNPEKAKKNSPYGEPIAHGFLILSLIPKFLTETISFANVKMGINYGMDKVRFMNATPVNARIRARITLAEVSEISGGVKYKTEVVLELENVEKPACYAEMIAIMLVE</sequence>